<comment type="subcellular location">
    <subcellularLocation>
        <location evidence="1">Membrane</location>
        <topology evidence="1">Multi-pass membrane protein</topology>
    </subcellularLocation>
</comment>
<feature type="transmembrane region" description="Helical" evidence="6">
    <location>
        <begin position="52"/>
        <end position="70"/>
    </location>
</feature>
<dbReference type="AlphaFoldDB" id="A0A6P3VC02"/>
<feature type="transmembrane region" description="Helical" evidence="6">
    <location>
        <begin position="223"/>
        <end position="246"/>
    </location>
</feature>
<keyword evidence="5 6" id="KW-0472">Membrane</keyword>
<name>A0A6P3VC02_OCTDE</name>
<feature type="transmembrane region" description="Helical" evidence="6">
    <location>
        <begin position="76"/>
        <end position="103"/>
    </location>
</feature>
<dbReference type="GO" id="GO:0016020">
    <property type="term" value="C:membrane"/>
    <property type="evidence" value="ECO:0007669"/>
    <property type="project" value="UniProtKB-SubCell"/>
</dbReference>
<accession>A0A6P3VC02</accession>
<gene>
    <name evidence="8" type="primary">LOC101577877</name>
</gene>
<feature type="transmembrane region" description="Helical" evidence="6">
    <location>
        <begin position="24"/>
        <end position="45"/>
    </location>
</feature>
<dbReference type="OrthoDB" id="546893at2759"/>
<dbReference type="GeneID" id="101577877"/>
<feature type="transmembrane region" description="Helical" evidence="6">
    <location>
        <begin position="315"/>
        <end position="337"/>
    </location>
</feature>
<evidence type="ECO:0000256" key="5">
    <source>
        <dbReference type="ARBA" id="ARBA00023136"/>
    </source>
</evidence>
<protein>
    <submittedName>
        <fullName evidence="8">Sodium-dependent glucose transporter 1B-like</fullName>
    </submittedName>
</protein>
<dbReference type="RefSeq" id="XP_012371529.1">
    <property type="nucleotide sequence ID" value="XM_012516075.2"/>
</dbReference>
<keyword evidence="7" id="KW-1185">Reference proteome</keyword>
<feature type="transmembrane region" description="Helical" evidence="6">
    <location>
        <begin position="349"/>
        <end position="372"/>
    </location>
</feature>
<evidence type="ECO:0000256" key="2">
    <source>
        <dbReference type="ARBA" id="ARBA00008335"/>
    </source>
</evidence>
<proteinExistence type="inferred from homology"/>
<feature type="transmembrane region" description="Helical" evidence="6">
    <location>
        <begin position="115"/>
        <end position="134"/>
    </location>
</feature>
<evidence type="ECO:0000256" key="1">
    <source>
        <dbReference type="ARBA" id="ARBA00004141"/>
    </source>
</evidence>
<dbReference type="Gene3D" id="1.20.1250.20">
    <property type="entry name" value="MFS general substrate transporter like domains"/>
    <property type="match status" value="2"/>
</dbReference>
<evidence type="ECO:0000256" key="6">
    <source>
        <dbReference type="SAM" id="Phobius"/>
    </source>
</evidence>
<keyword evidence="4 6" id="KW-1133">Transmembrane helix</keyword>
<organism evidence="7 8">
    <name type="scientific">Octodon degus</name>
    <name type="common">Degu</name>
    <name type="synonym">Sciurus degus</name>
    <dbReference type="NCBI Taxonomy" id="10160"/>
    <lineage>
        <taxon>Eukaryota</taxon>
        <taxon>Metazoa</taxon>
        <taxon>Chordata</taxon>
        <taxon>Craniata</taxon>
        <taxon>Vertebrata</taxon>
        <taxon>Euteleostomi</taxon>
        <taxon>Mammalia</taxon>
        <taxon>Eutheria</taxon>
        <taxon>Euarchontoglires</taxon>
        <taxon>Glires</taxon>
        <taxon>Rodentia</taxon>
        <taxon>Hystricomorpha</taxon>
        <taxon>Octodontidae</taxon>
        <taxon>Octodon</taxon>
    </lineage>
</organism>
<keyword evidence="3 6" id="KW-0812">Transmembrane</keyword>
<dbReference type="InParanoid" id="A0A6P3VC02"/>
<dbReference type="Proteomes" id="UP000515203">
    <property type="component" value="Unplaced"/>
</dbReference>
<dbReference type="PANTHER" id="PTHR23121:SF9">
    <property type="entry name" value="SODIUM-DEPENDENT GLUCOSE TRANSPORTER 1"/>
    <property type="match status" value="1"/>
</dbReference>
<feature type="transmembrane region" description="Helical" evidence="6">
    <location>
        <begin position="176"/>
        <end position="198"/>
    </location>
</feature>
<evidence type="ECO:0000313" key="8">
    <source>
        <dbReference type="RefSeq" id="XP_012371529.1"/>
    </source>
</evidence>
<dbReference type="SUPFAM" id="SSF103473">
    <property type="entry name" value="MFS general substrate transporter"/>
    <property type="match status" value="1"/>
</dbReference>
<evidence type="ECO:0000313" key="7">
    <source>
        <dbReference type="Proteomes" id="UP000515203"/>
    </source>
</evidence>
<dbReference type="FunCoup" id="A0A6P3VC02">
    <property type="interactions" value="319"/>
</dbReference>
<feature type="transmembrane region" description="Helical" evidence="6">
    <location>
        <begin position="292"/>
        <end position="309"/>
    </location>
</feature>
<dbReference type="PANTHER" id="PTHR23121">
    <property type="entry name" value="SODIUM-DEPENDENT GLUCOSE TRANSPORTER 1"/>
    <property type="match status" value="1"/>
</dbReference>
<dbReference type="InterPro" id="IPR036259">
    <property type="entry name" value="MFS_trans_sf"/>
</dbReference>
<evidence type="ECO:0000256" key="4">
    <source>
        <dbReference type="ARBA" id="ARBA00022989"/>
    </source>
</evidence>
<reference evidence="8" key="1">
    <citation type="submission" date="2025-08" db="UniProtKB">
        <authorList>
            <consortium name="RefSeq"/>
        </authorList>
    </citation>
    <scope>IDENTIFICATION</scope>
</reference>
<comment type="similarity">
    <text evidence="2">Belongs to the major facilitator superfamily.</text>
</comment>
<sequence length="472" mass="51218">MSIAILGPTFQDLAMNVNRNISSLSLIFVGRASGYLCGSMIGGVLLDCMNHFIVLGVSLLGTTVGLYLIPFCKTPVLLILVMFVFGTAIGVLDTGANILILTLWGDKGAPHMQALHFNFALGAFLTPILAKVALGTTMTASADNHTELDLHLPGLNQSLEANPDLLFAAPDDLNLLWAYASIGTYTFIVSVFLFALFFKKSSRHKKSTASAQGARRAKYHKSLLCLLFMFFFFYVGAEITYGSYVFSFAITHVGMEESQAAGLNSIFWGTFAACRGLAIFCAKCLQPGTMIVLSNIGSLVSSLFLVLFDKNSLCLWIASSVYGASMAATFPSGVSWLEQYTSISGKSAAFFVIGSSLGEMAIPAIIGILQGQYPKLPVVLYTSLGSAVFTAVLFPVMYKLATSPLTHQQKENRRSEDQKALLNDFEEDLEGEDAEKQNEMDFEVVNMHVTERPSAIHTARNILIEPISDESN</sequence>
<feature type="transmembrane region" description="Helical" evidence="6">
    <location>
        <begin position="378"/>
        <end position="398"/>
    </location>
</feature>
<evidence type="ECO:0000256" key="3">
    <source>
        <dbReference type="ARBA" id="ARBA00022692"/>
    </source>
</evidence>
<dbReference type="FunFam" id="1.20.1250.20:FF:000367">
    <property type="entry name" value="Major facilitator superfamily domain containing 4B"/>
    <property type="match status" value="1"/>
</dbReference>